<evidence type="ECO:0000313" key="2">
    <source>
        <dbReference type="EMBL" id="CAL1144324.1"/>
    </source>
</evidence>
<dbReference type="EMBL" id="CAMXCT020001535">
    <property type="protein sequence ID" value="CAL1144324.1"/>
    <property type="molecule type" value="Genomic_DNA"/>
</dbReference>
<accession>A0A9P1FVC9</accession>
<dbReference type="EMBL" id="CAMXCT030001535">
    <property type="protein sequence ID" value="CAL4778261.1"/>
    <property type="molecule type" value="Genomic_DNA"/>
</dbReference>
<proteinExistence type="predicted"/>
<dbReference type="SUPFAM" id="SSF47473">
    <property type="entry name" value="EF-hand"/>
    <property type="match status" value="1"/>
</dbReference>
<dbReference type="Proteomes" id="UP001152797">
    <property type="component" value="Unassembled WGS sequence"/>
</dbReference>
<evidence type="ECO:0000313" key="3">
    <source>
        <dbReference type="Proteomes" id="UP001152797"/>
    </source>
</evidence>
<evidence type="ECO:0000313" key="1">
    <source>
        <dbReference type="EMBL" id="CAI3990949.1"/>
    </source>
</evidence>
<name>A0A9P1FVC9_9DINO</name>
<comment type="caution">
    <text evidence="1">The sequence shown here is derived from an EMBL/GenBank/DDBJ whole genome shotgun (WGS) entry which is preliminary data.</text>
</comment>
<sequence>MLAVACKPGDFLVLDGMEVAFLRLDRRGSGRLGAQELRMGLLIGAAVDFPAITGLTAEALFSAIDWRSAGFITAADLAACRPDIWREFGAAALEVDEKVRALPWLALGGPRKA</sequence>
<feature type="non-terminal residue" evidence="1">
    <location>
        <position position="113"/>
    </location>
</feature>
<evidence type="ECO:0008006" key="4">
    <source>
        <dbReference type="Google" id="ProtNLM"/>
    </source>
</evidence>
<dbReference type="OrthoDB" id="441970at2759"/>
<keyword evidence="3" id="KW-1185">Reference proteome</keyword>
<organism evidence="1">
    <name type="scientific">Cladocopium goreaui</name>
    <dbReference type="NCBI Taxonomy" id="2562237"/>
    <lineage>
        <taxon>Eukaryota</taxon>
        <taxon>Sar</taxon>
        <taxon>Alveolata</taxon>
        <taxon>Dinophyceae</taxon>
        <taxon>Suessiales</taxon>
        <taxon>Symbiodiniaceae</taxon>
        <taxon>Cladocopium</taxon>
    </lineage>
</organism>
<dbReference type="EMBL" id="CAMXCT010001535">
    <property type="protein sequence ID" value="CAI3990949.1"/>
    <property type="molecule type" value="Genomic_DNA"/>
</dbReference>
<dbReference type="AlphaFoldDB" id="A0A9P1FVC9"/>
<reference evidence="2" key="2">
    <citation type="submission" date="2024-04" db="EMBL/GenBank/DDBJ databases">
        <authorList>
            <person name="Chen Y."/>
            <person name="Shah S."/>
            <person name="Dougan E. K."/>
            <person name="Thang M."/>
            <person name="Chan C."/>
        </authorList>
    </citation>
    <scope>NUCLEOTIDE SEQUENCE [LARGE SCALE GENOMIC DNA]</scope>
</reference>
<reference evidence="1" key="1">
    <citation type="submission" date="2022-10" db="EMBL/GenBank/DDBJ databases">
        <authorList>
            <person name="Chen Y."/>
            <person name="Dougan E. K."/>
            <person name="Chan C."/>
            <person name="Rhodes N."/>
            <person name="Thang M."/>
        </authorList>
    </citation>
    <scope>NUCLEOTIDE SEQUENCE</scope>
</reference>
<gene>
    <name evidence="1" type="ORF">C1SCF055_LOCUS17897</name>
</gene>
<dbReference type="InterPro" id="IPR011992">
    <property type="entry name" value="EF-hand-dom_pair"/>
</dbReference>
<protein>
    <recommendedName>
        <fullName evidence="4">EF-hand domain-containing protein</fullName>
    </recommendedName>
</protein>